<evidence type="ECO:0000256" key="7">
    <source>
        <dbReference type="ARBA" id="ARBA00022554"/>
    </source>
</evidence>
<sequence length="882" mass="99135">MSSPHQRTWNHTFSNPLFTLLLAVFVVSLAYVYQGLLPRANDSTTQYYAFREDRALKFLQQFSTQLGPRVVGTIQEQISFNFLKTELLNLMMKQGSFDNNLTITDTSHLSRNGMIEVNGHVVRLEEQFGSGDCYIEIIGRKLFTHYSNLSNILVRIDPPHQAAKDGLLISSHFDSGSTSPGFYDDGIPVTCMVETFHNLLSLIRDGKLKLERSVIFLFNGAEEVGLLGAELFFQHAWSQDVKYFLNLEAAGSASKEVAFQIKNLFLAKQFAKSVKRASGNVVGQDVFQANIIPSATDYYIYNNHNLTGIDISFYKNGYVYHTSLDAESAYESGGIQHMGDNVQSFVSHFASAHFDEKEMTKEANIQRFVYFDVFGLFFATYGMETAKVMNISILVLAATVLAFSMFSRGVYSLFDRLVSLLFLFLVLLIGLAANMGLSILLVLNQKRMLFFAFHPMFSVALFGCILLFIYTTSIEITRKFIYELSSQGMRDAVTCVFVAFLALLTYFNIPSGYIFTVTTTCLLLAYYVIPRLSIVFSLGGLAFLCGILNQMYDMFIPMSGRMGKALEADYGVAVLVTVTVFLMLCLVLPLLFLDEKRDMSQTSVVLFVVCLSLITVLLYGNGGEAFTKLHPKRASLQHIFHFNTNGVNSPLKSTHSYQLIISPSTSKEEVLLKGLNISPPFSRANEESNHPILPHAVKGVITPTKYPGPFLTRMTSHESYPANVLPKIGIENYFKINGSVHVNIVLDEQVFHSSVHIFTNVTIVGSSFQTPINHSIVPSSRSEFKNEYIVTGVFGYNRDEQLMKEKSKIFSFWLKFDTQQQENAESLRIKLDIRSTFFSSTSSLTELARLLPEWSQPITSTHSTIDITPFMLNDNNAVRLNY</sequence>
<dbReference type="InterPro" id="IPR007484">
    <property type="entry name" value="Peptidase_M28"/>
</dbReference>
<evidence type="ECO:0000256" key="19">
    <source>
        <dbReference type="SAM" id="Phobius"/>
    </source>
</evidence>
<dbReference type="GO" id="GO:0005774">
    <property type="term" value="C:vacuolar membrane"/>
    <property type="evidence" value="ECO:0007669"/>
    <property type="project" value="UniProtKB-SubCell"/>
</dbReference>
<dbReference type="InterPro" id="IPR045175">
    <property type="entry name" value="M28_fam"/>
</dbReference>
<keyword evidence="10" id="KW-0479">Metal-binding</keyword>
<evidence type="ECO:0000256" key="5">
    <source>
        <dbReference type="ARBA" id="ARBA00010918"/>
    </source>
</evidence>
<evidence type="ECO:0000256" key="14">
    <source>
        <dbReference type="ARBA" id="ARBA00022989"/>
    </source>
</evidence>
<evidence type="ECO:0000256" key="17">
    <source>
        <dbReference type="ARBA" id="ARBA00023180"/>
    </source>
</evidence>
<keyword evidence="7" id="KW-0926">Vacuole</keyword>
<evidence type="ECO:0000256" key="3">
    <source>
        <dbReference type="ARBA" id="ARBA00004128"/>
    </source>
</evidence>
<evidence type="ECO:0000256" key="2">
    <source>
        <dbReference type="ARBA" id="ARBA00003273"/>
    </source>
</evidence>
<dbReference type="GO" id="GO:0006508">
    <property type="term" value="P:proteolysis"/>
    <property type="evidence" value="ECO:0007669"/>
    <property type="project" value="UniProtKB-KW"/>
</dbReference>
<keyword evidence="13" id="KW-0862">Zinc</keyword>
<dbReference type="FunFam" id="3.40.630.10:FF:000008">
    <property type="entry name" value="Endoplasmic reticulum metallopeptidase 1"/>
    <property type="match status" value="1"/>
</dbReference>
<feature type="transmembrane region" description="Helical" evidence="19">
    <location>
        <begin position="572"/>
        <end position="592"/>
    </location>
</feature>
<evidence type="ECO:0000256" key="11">
    <source>
        <dbReference type="ARBA" id="ARBA00022801"/>
    </source>
</evidence>
<evidence type="ECO:0000256" key="6">
    <source>
        <dbReference type="ARBA" id="ARBA00017435"/>
    </source>
</evidence>
<feature type="transmembrane region" description="Helical" evidence="19">
    <location>
        <begin position="534"/>
        <end position="552"/>
    </location>
</feature>
<comment type="caution">
    <text evidence="21">The sequence shown here is derived from an EMBL/GenBank/DDBJ whole genome shotgun (WGS) entry which is preliminary data.</text>
</comment>
<keyword evidence="22" id="KW-1185">Reference proteome</keyword>
<gene>
    <name evidence="21" type="ORF">C9374_003683</name>
</gene>
<dbReference type="Proteomes" id="UP000816034">
    <property type="component" value="Unassembled WGS sequence"/>
</dbReference>
<dbReference type="Pfam" id="PF04389">
    <property type="entry name" value="Peptidase_M28"/>
    <property type="match status" value="1"/>
</dbReference>
<keyword evidence="15" id="KW-0482">Metalloprotease</keyword>
<keyword evidence="12" id="KW-0256">Endoplasmic reticulum</keyword>
<dbReference type="PANTHER" id="PTHR12147">
    <property type="entry name" value="METALLOPEPTIDASE M28 FAMILY MEMBER"/>
    <property type="match status" value="1"/>
</dbReference>
<evidence type="ECO:0000256" key="9">
    <source>
        <dbReference type="ARBA" id="ARBA00022692"/>
    </source>
</evidence>
<dbReference type="AlphaFoldDB" id="A0AA88H5M7"/>
<feature type="transmembrane region" description="Helical" evidence="19">
    <location>
        <begin position="418"/>
        <end position="443"/>
    </location>
</feature>
<evidence type="ECO:0000256" key="4">
    <source>
        <dbReference type="ARBA" id="ARBA00004477"/>
    </source>
</evidence>
<dbReference type="RefSeq" id="XP_044555813.1">
    <property type="nucleotide sequence ID" value="XM_044693238.1"/>
</dbReference>
<evidence type="ECO:0000259" key="20">
    <source>
        <dbReference type="Pfam" id="PF04389"/>
    </source>
</evidence>
<feature type="transmembrane region" description="Helical" evidence="19">
    <location>
        <begin position="491"/>
        <end position="507"/>
    </location>
</feature>
<feature type="transmembrane region" description="Helical" evidence="19">
    <location>
        <begin position="449"/>
        <end position="470"/>
    </location>
</feature>
<dbReference type="SUPFAM" id="SSF53187">
    <property type="entry name" value="Zn-dependent exopeptidases"/>
    <property type="match status" value="1"/>
</dbReference>
<evidence type="ECO:0000313" key="21">
    <source>
        <dbReference type="EMBL" id="KAG2393919.1"/>
    </source>
</evidence>
<comment type="subcellular location">
    <subcellularLocation>
        <location evidence="4">Endoplasmic reticulum membrane</location>
        <topology evidence="4">Multi-pass membrane protein</topology>
    </subcellularLocation>
    <subcellularLocation>
        <location evidence="3">Vacuole membrane</location>
        <topology evidence="3">Multi-pass membrane protein</topology>
    </subcellularLocation>
</comment>
<keyword evidence="11" id="KW-0378">Hydrolase</keyword>
<feature type="transmembrane region" description="Helical" evidence="19">
    <location>
        <begin position="12"/>
        <end position="33"/>
    </location>
</feature>
<evidence type="ECO:0000256" key="12">
    <source>
        <dbReference type="ARBA" id="ARBA00022824"/>
    </source>
</evidence>
<comment type="similarity">
    <text evidence="5">Belongs to the peptidase M28 family.</text>
</comment>
<evidence type="ECO:0000256" key="8">
    <source>
        <dbReference type="ARBA" id="ARBA00022670"/>
    </source>
</evidence>
<keyword evidence="8" id="KW-0645">Protease</keyword>
<keyword evidence="16 19" id="KW-0472">Membrane</keyword>
<reference evidence="21 22" key="1">
    <citation type="journal article" date="2018" name="BMC Genomics">
        <title>The genome of Naegleria lovaniensis, the basis for a comparative approach to unravel pathogenicity factors of the human pathogenic amoeba N. fowleri.</title>
        <authorList>
            <person name="Liechti N."/>
            <person name="Schurch N."/>
            <person name="Bruggmann R."/>
            <person name="Wittwer M."/>
        </authorList>
    </citation>
    <scope>NUCLEOTIDE SEQUENCE [LARGE SCALE GENOMIC DNA]</scope>
    <source>
        <strain evidence="21 22">ATCC 30569</strain>
    </source>
</reference>
<name>A0AA88H5M7_NAELO</name>
<keyword evidence="14 19" id="KW-1133">Transmembrane helix</keyword>
<dbReference type="GO" id="GO:0008235">
    <property type="term" value="F:metalloexopeptidase activity"/>
    <property type="evidence" value="ECO:0007669"/>
    <property type="project" value="InterPro"/>
</dbReference>
<proteinExistence type="inferred from homology"/>
<keyword evidence="17" id="KW-0325">Glycoprotein</keyword>
<feature type="domain" description="Peptidase M28" evidence="20">
    <location>
        <begin position="151"/>
        <end position="345"/>
    </location>
</feature>
<evidence type="ECO:0000256" key="1">
    <source>
        <dbReference type="ARBA" id="ARBA00001947"/>
    </source>
</evidence>
<evidence type="ECO:0000313" key="22">
    <source>
        <dbReference type="Proteomes" id="UP000816034"/>
    </source>
</evidence>
<dbReference type="GO" id="GO:0046872">
    <property type="term" value="F:metal ion binding"/>
    <property type="evidence" value="ECO:0007669"/>
    <property type="project" value="UniProtKB-KW"/>
</dbReference>
<accession>A0AA88H5M7</accession>
<protein>
    <recommendedName>
        <fullName evidence="6">Vacuolar membrane protease</fullName>
    </recommendedName>
    <alternativeName>
        <fullName evidence="18">FXNA-related family protease 1</fullName>
    </alternativeName>
</protein>
<feature type="transmembrane region" description="Helical" evidence="19">
    <location>
        <begin position="604"/>
        <end position="622"/>
    </location>
</feature>
<evidence type="ECO:0000256" key="15">
    <source>
        <dbReference type="ARBA" id="ARBA00023049"/>
    </source>
</evidence>
<organism evidence="21 22">
    <name type="scientific">Naegleria lovaniensis</name>
    <name type="common">Amoeba</name>
    <dbReference type="NCBI Taxonomy" id="51637"/>
    <lineage>
        <taxon>Eukaryota</taxon>
        <taxon>Discoba</taxon>
        <taxon>Heterolobosea</taxon>
        <taxon>Tetramitia</taxon>
        <taxon>Eutetramitia</taxon>
        <taxon>Vahlkampfiidae</taxon>
        <taxon>Naegleria</taxon>
    </lineage>
</organism>
<dbReference type="PANTHER" id="PTHR12147:SF58">
    <property type="entry name" value="VACUOLAR MEMBRANE PROTEASE"/>
    <property type="match status" value="1"/>
</dbReference>
<comment type="function">
    <text evidence="2">May be involved in vacuolar sorting and osmoregulation.</text>
</comment>
<evidence type="ECO:0000256" key="13">
    <source>
        <dbReference type="ARBA" id="ARBA00022833"/>
    </source>
</evidence>
<evidence type="ECO:0000256" key="16">
    <source>
        <dbReference type="ARBA" id="ARBA00023136"/>
    </source>
</evidence>
<dbReference type="GO" id="GO:0005789">
    <property type="term" value="C:endoplasmic reticulum membrane"/>
    <property type="evidence" value="ECO:0007669"/>
    <property type="project" value="UniProtKB-SubCell"/>
</dbReference>
<dbReference type="EMBL" id="PYSW02000001">
    <property type="protein sequence ID" value="KAG2393919.1"/>
    <property type="molecule type" value="Genomic_DNA"/>
</dbReference>
<evidence type="ECO:0000256" key="10">
    <source>
        <dbReference type="ARBA" id="ARBA00022723"/>
    </source>
</evidence>
<evidence type="ECO:0000256" key="18">
    <source>
        <dbReference type="ARBA" id="ARBA00031512"/>
    </source>
</evidence>
<dbReference type="GeneID" id="68096138"/>
<feature type="transmembrane region" description="Helical" evidence="19">
    <location>
        <begin position="389"/>
        <end position="406"/>
    </location>
</feature>
<dbReference type="Gene3D" id="3.40.630.10">
    <property type="entry name" value="Zn peptidases"/>
    <property type="match status" value="1"/>
</dbReference>
<comment type="cofactor">
    <cofactor evidence="1">
        <name>Zn(2+)</name>
        <dbReference type="ChEBI" id="CHEBI:29105"/>
    </cofactor>
</comment>
<keyword evidence="9 19" id="KW-0812">Transmembrane</keyword>